<organism evidence="1 2">
    <name type="scientific">Streptomyces ficellus</name>
    <dbReference type="NCBI Taxonomy" id="1977088"/>
    <lineage>
        <taxon>Bacteria</taxon>
        <taxon>Bacillati</taxon>
        <taxon>Actinomycetota</taxon>
        <taxon>Actinomycetes</taxon>
        <taxon>Kitasatosporales</taxon>
        <taxon>Streptomycetaceae</taxon>
        <taxon>Streptomyces</taxon>
    </lineage>
</organism>
<evidence type="ECO:0000313" key="1">
    <source>
        <dbReference type="EMBL" id="QGV82304.1"/>
    </source>
</evidence>
<proteinExistence type="predicted"/>
<name>A0A6I6FG74_9ACTN</name>
<accession>A0A6I6FG74</accession>
<dbReference type="AlphaFoldDB" id="A0A6I6FG74"/>
<evidence type="ECO:0000313" key="2">
    <source>
        <dbReference type="Proteomes" id="UP000422572"/>
    </source>
</evidence>
<dbReference type="KEGG" id="sfic:EIZ62_31635"/>
<reference evidence="1 2" key="1">
    <citation type="submission" date="2018-12" db="EMBL/GenBank/DDBJ databases">
        <title>Complete genome sequence of Streptomyces ficellus NRRL8067, the producer of ficellomycin, feldamycin and nojirimycin.</title>
        <authorList>
            <person name="Zhang H."/>
            <person name="Yue R."/>
            <person name="Liu Y."/>
            <person name="Li M."/>
            <person name="Mu H."/>
            <person name="Zhang J."/>
        </authorList>
    </citation>
    <scope>NUCLEOTIDE SEQUENCE [LARGE SCALE GENOMIC DNA]</scope>
    <source>
        <strain evidence="1 2">NRRL 8067</strain>
    </source>
</reference>
<dbReference type="Proteomes" id="UP000422572">
    <property type="component" value="Chromosome"/>
</dbReference>
<dbReference type="OrthoDB" id="4209906at2"/>
<protein>
    <submittedName>
        <fullName evidence="1">Uncharacterized protein</fullName>
    </submittedName>
</protein>
<keyword evidence="2" id="KW-1185">Reference proteome</keyword>
<sequence>MVAADAPTRSVADARYLVRALEARLAGIAGVPYLPTSWAVKGPDEALQHSDVQTAADKLRRTMEGC</sequence>
<dbReference type="EMBL" id="CP034279">
    <property type="protein sequence ID" value="QGV82304.1"/>
    <property type="molecule type" value="Genomic_DNA"/>
</dbReference>
<dbReference type="RefSeq" id="WP_156696045.1">
    <property type="nucleotide sequence ID" value="NZ_CP034279.1"/>
</dbReference>
<gene>
    <name evidence="1" type="ORF">EIZ62_31635</name>
</gene>